<accession>B9EXR6</accession>
<dbReference type="Gene3D" id="1.25.10.10">
    <property type="entry name" value="Leucine-rich Repeat Variant"/>
    <property type="match status" value="1"/>
</dbReference>
<reference evidence="4" key="1">
    <citation type="journal article" date="2005" name="PLoS Biol.">
        <title>The genomes of Oryza sativa: a history of duplications.</title>
        <authorList>
            <person name="Yu J."/>
            <person name="Wang J."/>
            <person name="Lin W."/>
            <person name="Li S."/>
            <person name="Li H."/>
            <person name="Zhou J."/>
            <person name="Ni P."/>
            <person name="Dong W."/>
            <person name="Hu S."/>
            <person name="Zeng C."/>
            <person name="Zhang J."/>
            <person name="Zhang Y."/>
            <person name="Li R."/>
            <person name="Xu Z."/>
            <person name="Li S."/>
            <person name="Li X."/>
            <person name="Zheng H."/>
            <person name="Cong L."/>
            <person name="Lin L."/>
            <person name="Yin J."/>
            <person name="Geng J."/>
            <person name="Li G."/>
            <person name="Shi J."/>
            <person name="Liu J."/>
            <person name="Lv H."/>
            <person name="Li J."/>
            <person name="Wang J."/>
            <person name="Deng Y."/>
            <person name="Ran L."/>
            <person name="Shi X."/>
            <person name="Wang X."/>
            <person name="Wu Q."/>
            <person name="Li C."/>
            <person name="Ren X."/>
            <person name="Wang J."/>
            <person name="Wang X."/>
            <person name="Li D."/>
            <person name="Liu D."/>
            <person name="Zhang X."/>
            <person name="Ji Z."/>
            <person name="Zhao W."/>
            <person name="Sun Y."/>
            <person name="Zhang Z."/>
            <person name="Bao J."/>
            <person name="Han Y."/>
            <person name="Dong L."/>
            <person name="Ji J."/>
            <person name="Chen P."/>
            <person name="Wu S."/>
            <person name="Liu J."/>
            <person name="Xiao Y."/>
            <person name="Bu D."/>
            <person name="Tan J."/>
            <person name="Yang L."/>
            <person name="Ye C."/>
            <person name="Zhang J."/>
            <person name="Xu J."/>
            <person name="Zhou Y."/>
            <person name="Yu Y."/>
            <person name="Zhang B."/>
            <person name="Zhuang S."/>
            <person name="Wei H."/>
            <person name="Liu B."/>
            <person name="Lei M."/>
            <person name="Yu H."/>
            <person name="Li Y."/>
            <person name="Xu H."/>
            <person name="Wei S."/>
            <person name="He X."/>
            <person name="Fang L."/>
            <person name="Zhang Z."/>
            <person name="Zhang Y."/>
            <person name="Huang X."/>
            <person name="Su Z."/>
            <person name="Tong W."/>
            <person name="Li J."/>
            <person name="Tong Z."/>
            <person name="Li S."/>
            <person name="Ye J."/>
            <person name="Wang L."/>
            <person name="Fang L."/>
            <person name="Lei T."/>
            <person name="Chen C."/>
            <person name="Chen H."/>
            <person name="Xu Z."/>
            <person name="Li H."/>
            <person name="Huang H."/>
            <person name="Zhang F."/>
            <person name="Xu H."/>
            <person name="Li N."/>
            <person name="Zhao C."/>
            <person name="Li S."/>
            <person name="Dong L."/>
            <person name="Huang Y."/>
            <person name="Li L."/>
            <person name="Xi Y."/>
            <person name="Qi Q."/>
            <person name="Li W."/>
            <person name="Zhang B."/>
            <person name="Hu W."/>
            <person name="Zhang Y."/>
            <person name="Tian X."/>
            <person name="Jiao Y."/>
            <person name="Liang X."/>
            <person name="Jin J."/>
            <person name="Gao L."/>
            <person name="Zheng W."/>
            <person name="Hao B."/>
            <person name="Liu S."/>
            <person name="Wang W."/>
            <person name="Yuan L."/>
            <person name="Cao M."/>
            <person name="McDermott J."/>
            <person name="Samudrala R."/>
            <person name="Wang J."/>
            <person name="Wong G.K."/>
            <person name="Yang H."/>
        </authorList>
    </citation>
    <scope>NUCLEOTIDE SEQUENCE [LARGE SCALE GENOMIC DNA]</scope>
</reference>
<dbReference type="Pfam" id="PF20416">
    <property type="entry name" value="UTP20"/>
    <property type="match status" value="1"/>
</dbReference>
<dbReference type="SUPFAM" id="SSF48371">
    <property type="entry name" value="ARM repeat"/>
    <property type="match status" value="2"/>
</dbReference>
<dbReference type="EMBL" id="CM000138">
    <property type="protein sequence ID" value="EEE54879.1"/>
    <property type="molecule type" value="Genomic_DNA"/>
</dbReference>
<dbReference type="PANTHER" id="PTHR17695:SF11">
    <property type="entry name" value="SMALL SUBUNIT PROCESSOME COMPONENT 20 HOMOLOG"/>
    <property type="match status" value="1"/>
</dbReference>
<dbReference type="PANTHER" id="PTHR17695">
    <property type="entry name" value="SMALL SUBUNIT PROCESSOME COMPONENT 20 HOMOLOG"/>
    <property type="match status" value="1"/>
</dbReference>
<name>B9EXR6_ORYSJ</name>
<dbReference type="InterPro" id="IPR011989">
    <property type="entry name" value="ARM-like"/>
</dbReference>
<dbReference type="Proteomes" id="UP000007752">
    <property type="component" value="Chromosome 1"/>
</dbReference>
<dbReference type="Pfam" id="PF07539">
    <property type="entry name" value="UTP20_N"/>
    <property type="match status" value="1"/>
</dbReference>
<proteinExistence type="predicted"/>
<dbReference type="InterPro" id="IPR011430">
    <property type="entry name" value="UTP20_N"/>
</dbReference>
<feature type="domain" description="U3 small nucleolar RNA-associated protein 20 N-terminal" evidence="1">
    <location>
        <begin position="604"/>
        <end position="1230"/>
    </location>
</feature>
<protein>
    <submittedName>
        <fullName evidence="4">Uncharacterized protein</fullName>
    </submittedName>
</protein>
<dbReference type="Pfam" id="PF23099">
    <property type="entry name" value="UTP20_C"/>
    <property type="match status" value="1"/>
</dbReference>
<sequence>MATPSYAAVKCLNTSSSSRKRFVFKSFSQRVEEIDIDVYRSLHEVKAEPSSGSSFFLDALVEWRELNTADDFISFYEETIHLVQTLPQIVLHCEKIFSGLLKRINMKARLSLEPILMLVAALSRDILEDFLPFLGRHANAILALLSDGGDRDPEIMEQVFTSWSYVMMYLQKYLVKDVVQVLRITAPLRFFPKDYVREFMAESVSFVLRNAPNGQQIEGVRNVLLEAAKNPSPVHIDGITALLCHVMRGTYTRLHSRAGKIMEFLLSKSNLTTIQEKFPDDKANILKLVKSLVIILGNLSFISPFYDPVFKLTDLSMLVFVRKLLTKGPKIIQTFESQILRAASLGMTGECDPQNLLDLFSIFAVNLSSPNKDLRVLTLRILSYFGKMDQRLGTDEERPHKRQKTEDSGDDTIDMKYANVLDTLLAVESTPISVSTSRKIAIFVSRIQMSLSSKMVHEDYIPLLLHGIIGILYNRFSDLWPPALDCLAVLISKHKELVWDQFIQFIATHQSNGPSVKNQDKLEATIQPQSIFDCFSIYLSTNYDCTPLETVATLLLQSLQKISDVAESRSRHLVPLFLTFMGYDNSNITSVDSYISNKCKGKQWKTILKEWLNVLRLMRNARSLYQSKILQEVLTKRVLDESDPDIQSKALDCLLNWKDEFLTPYSKSLKNLIDSKTLREELTTWAVSYDSLSIQKDHRSSVVPLVIRVLTPKLKKFKLLGSRKHTGVSHRKAILRFLMQFDSNELQLFFSLLLKSLIPGNLRLEIFGSQSDNLLGNISDIVEASTEICLENLTWKKANGFLHLVEEIFGTFGMALISPVLDVLLLIVVRLLESCMRNLRSMNEEDYPSKQSNDPDDECSMTLEAGNSMSLKEHSKDLPSADHNKESVSIKQLKDLRSLCIRIVSLALNQYGSNDFGEKFWNIFFTSVKPLIDCFRQEASSSEKPSSLFSCFMAMSQSPKLASLLGAHNLVPAIFSILTVKKASGSITSYALEFIENLIKLDTDLEQHGDHSLKKILVPHMDVLLHSLNDFVSYRRELHRKSGTWLGQRELRLFKLLMKYITDPSSAEHVLDLILPFFSKKDLNPDECLEALRVVGGILANLRCGVSAKILNALNPLLATAGLELRLCICDIYVGLSFHEPSVSTLAMLVRDLNAVSTSELGEVDYDTRIKAYDTIQPQSFLDMREEHVGAILSHCVYDMSSEELIFRQSASRALQSFLDFSASIMNNESKHCIETENNSNGIWTKGSIHQILEKTYLHNMGVAMSKDISIQKEWIILLREMVYNFNHVPSLNSFIPLCKEDLEEDFFHNITHLQAGKRSKALSLFKQRIKDTEFSEDVTMKVFVPLFFNMFFDVKAGKGEQVRDVCLDTLSSIAAKVQWEHYRTILMRCFRELSLKPDKQKIILRLICAVLDSFHFMKPAHDVSRNSDAMNEDSDSSLTFSSTIVSSEKQHYLQKIVFPQVQKLLGADPEKVNVSINLVALKILKLLPVDYFESQLSSIIHRICNFLKNRLESIRDEARSALAASLKELGIGYLQFVVKILRAILKRGYELHVLGYTLHYLLSKTITSDMNGRLNYCLEDLLAVVESDILGDVAEQKEVEKIASKMKETKKRMSLETLKLISQCVTFKTHSLKLISPISSHLQKHLTPKLKSKLEMMLHNIALGIECNPSTETFDLFVFVYGLIKDTITAGESQCKENAGSGHGQENTRRNKLLGLHDSGLQNSYIITKFAVALLRNRLKSIKLHKNDEELLSKLDPFVKLLAECLSSKHESVLSISFRCLALLIKLPLPSLKDNANLIKNVLMDIAQRAGNSNGHLVTSCLKLLADLLRGFRISLSDDQLQIIVHFPIFVDLQTNPSPVALSLLKAIVKRKLVSPEIYDIVVRIGELMVTTQTESIRQQCIQILLQFFLNYPLSEKRLQQHIDFFLTNLSYEHPSGREAVLEMLHNILTRFPQRIVDDQGQTFFLHLVVALSNEQHQNVSSMILRAIQKLLGRIGDQGKNSIFEYTLSWYTGEKQNLWSASAQVIGLLVGDRSLGIGKHLNNILANAKQIMECSVIASGGQVDLADETCLPFWKESYHSIAMMERLLARFPELYFKQNMEEIWMIVCKLLIHPHSMLRNISSSLVASYFSFVEKSKREKKFDGKSSLLIQPSMLFLIAVSLMKQLRAEFWSSLSSSDHSAFLEGFELFGSTKAKNAFLICTSASTDVNGSNLDGGEELTSLLVSSLLKRMGKIAMQMQDTQMKIVFNCFSMISSALGAEVSLSYANLFLGPLYKVCEGFAGKVISDDVKQLADSVRDKLCDLIGTEKFVEVYNSVRKGLKQKRESRKQSEKLIAAVDPARHAKRKLRIAAKHREHKRRKIMTMKMGRWLR</sequence>
<dbReference type="InterPro" id="IPR016024">
    <property type="entry name" value="ARM-type_fold"/>
</dbReference>
<dbReference type="InterPro" id="IPR052575">
    <property type="entry name" value="SSU_processome_comp_20"/>
</dbReference>
<evidence type="ECO:0000259" key="2">
    <source>
        <dbReference type="Pfam" id="PF20416"/>
    </source>
</evidence>
<gene>
    <name evidence="4" type="ORF">OsJ_02376</name>
</gene>
<evidence type="ECO:0000313" key="4">
    <source>
        <dbReference type="EMBL" id="EEE54879.1"/>
    </source>
</evidence>
<dbReference type="InterPro" id="IPR057525">
    <property type="entry name" value="UTP20_C"/>
</dbReference>
<feature type="domain" description="U3 small nucleolar RNA-associated protein 20" evidence="2">
    <location>
        <begin position="1471"/>
        <end position="1685"/>
    </location>
</feature>
<organism evidence="4">
    <name type="scientific">Oryza sativa subsp. japonica</name>
    <name type="common">Rice</name>
    <dbReference type="NCBI Taxonomy" id="39947"/>
    <lineage>
        <taxon>Eukaryota</taxon>
        <taxon>Viridiplantae</taxon>
        <taxon>Streptophyta</taxon>
        <taxon>Embryophyta</taxon>
        <taxon>Tracheophyta</taxon>
        <taxon>Spermatophyta</taxon>
        <taxon>Magnoliopsida</taxon>
        <taxon>Liliopsida</taxon>
        <taxon>Poales</taxon>
        <taxon>Poaceae</taxon>
        <taxon>BOP clade</taxon>
        <taxon>Oryzoideae</taxon>
        <taxon>Oryzeae</taxon>
        <taxon>Oryzinae</taxon>
        <taxon>Oryza</taxon>
        <taxon>Oryza sativa</taxon>
    </lineage>
</organism>
<dbReference type="InterPro" id="IPR046523">
    <property type="entry name" value="UTP20_dom"/>
</dbReference>
<evidence type="ECO:0000259" key="3">
    <source>
        <dbReference type="Pfam" id="PF23099"/>
    </source>
</evidence>
<evidence type="ECO:0000259" key="1">
    <source>
        <dbReference type="Pfam" id="PF07539"/>
    </source>
</evidence>
<reference evidence="4" key="2">
    <citation type="submission" date="2008-12" db="EMBL/GenBank/DDBJ databases">
        <title>Improved gene annotation of the rice (Oryza sativa) genomes.</title>
        <authorList>
            <person name="Wang J."/>
            <person name="Li R."/>
            <person name="Fan W."/>
            <person name="Huang Q."/>
            <person name="Zhang J."/>
            <person name="Zhou Y."/>
            <person name="Hu Y."/>
            <person name="Zi S."/>
            <person name="Li J."/>
            <person name="Ni P."/>
            <person name="Zheng H."/>
            <person name="Zhang Y."/>
            <person name="Zhao M."/>
            <person name="Hao Q."/>
            <person name="McDermott J."/>
            <person name="Samudrala R."/>
            <person name="Kristiansen K."/>
            <person name="Wong G.K.-S."/>
        </authorList>
    </citation>
    <scope>NUCLEOTIDE SEQUENCE</scope>
</reference>
<feature type="domain" description="U3 small nucleolar RNA-associated protein 20 C-terminal" evidence="3">
    <location>
        <begin position="2287"/>
        <end position="2362"/>
    </location>
</feature>